<proteinExistence type="predicted"/>
<dbReference type="EMBL" id="RCHU02000014">
    <property type="protein sequence ID" value="KAL3571371.1"/>
    <property type="molecule type" value="Genomic_DNA"/>
</dbReference>
<sequence>MLAFLRNLSNSKCRQPCLAKPQGATLPSDNDTFSGTEETLVDQNGSFHGSFISRISQFNSLHRVDVTINVITAFWSRSRIRSKHPKIEPPSVNKGLVDPSTRTGSLSPNSFAEVLYSDVSWIEAFLKDADSKADKEGISEGVKAWVKQGREVAYCVEDVIDKYMVEACAAQHRDQQRGLMGSVLYSICSLVSKLKPRHEIVSGIQDIMARLQEINDRSERFRFISSEHVTSSSNWTTVLLHDHREESLFIEEVRDIILSKSVELSFCHISKNCSSIEGIARRRLSISKRVISNISRSSSSTKSQTRSVMVFNGVDVQKPLISAIFTKFKLLTMLDFERYVSHRSHPQRTGKLVASKVLEPKGC</sequence>
<comment type="caution">
    <text evidence="1">The sequence shown here is derived from an EMBL/GenBank/DDBJ whole genome shotgun (WGS) entry which is preliminary data.</text>
</comment>
<reference evidence="1 2" key="1">
    <citation type="journal article" date="2024" name="Plant Biotechnol. J.">
        <title>Genome and CRISPR/Cas9 system of a widespread forest tree (Populus alba) in the world.</title>
        <authorList>
            <person name="Liu Y.J."/>
            <person name="Jiang P.F."/>
            <person name="Han X.M."/>
            <person name="Li X.Y."/>
            <person name="Wang H.M."/>
            <person name="Wang Y.J."/>
            <person name="Wang X.X."/>
            <person name="Zeng Q.Y."/>
        </authorList>
    </citation>
    <scope>NUCLEOTIDE SEQUENCE [LARGE SCALE GENOMIC DNA]</scope>
    <source>
        <strain evidence="2">cv. PAL-ZL1</strain>
    </source>
</reference>
<gene>
    <name evidence="1" type="ORF">D5086_025275</name>
</gene>
<protein>
    <submittedName>
        <fullName evidence="1">Uncharacterized protein</fullName>
    </submittedName>
</protein>
<organism evidence="1 2">
    <name type="scientific">Populus alba</name>
    <name type="common">White poplar</name>
    <dbReference type="NCBI Taxonomy" id="43335"/>
    <lineage>
        <taxon>Eukaryota</taxon>
        <taxon>Viridiplantae</taxon>
        <taxon>Streptophyta</taxon>
        <taxon>Embryophyta</taxon>
        <taxon>Tracheophyta</taxon>
        <taxon>Spermatophyta</taxon>
        <taxon>Magnoliopsida</taxon>
        <taxon>eudicotyledons</taxon>
        <taxon>Gunneridae</taxon>
        <taxon>Pentapetalae</taxon>
        <taxon>rosids</taxon>
        <taxon>fabids</taxon>
        <taxon>Malpighiales</taxon>
        <taxon>Salicaceae</taxon>
        <taxon>Saliceae</taxon>
        <taxon>Populus</taxon>
    </lineage>
</organism>
<keyword evidence="2" id="KW-1185">Reference proteome</keyword>
<accession>A0ACC4AZF6</accession>
<evidence type="ECO:0000313" key="1">
    <source>
        <dbReference type="EMBL" id="KAL3571371.1"/>
    </source>
</evidence>
<evidence type="ECO:0000313" key="2">
    <source>
        <dbReference type="Proteomes" id="UP000309997"/>
    </source>
</evidence>
<dbReference type="Proteomes" id="UP000309997">
    <property type="component" value="Unassembled WGS sequence"/>
</dbReference>
<name>A0ACC4AZF6_POPAL</name>